<evidence type="ECO:0000256" key="2">
    <source>
        <dbReference type="ARBA" id="ARBA00023125"/>
    </source>
</evidence>
<keyword evidence="2" id="KW-0238">DNA-binding</keyword>
<evidence type="ECO:0000313" key="6">
    <source>
        <dbReference type="Proteomes" id="UP000005695"/>
    </source>
</evidence>
<evidence type="ECO:0000256" key="3">
    <source>
        <dbReference type="ARBA" id="ARBA00023163"/>
    </source>
</evidence>
<dbReference type="AlphaFoldDB" id="Q1JWM7"/>
<dbReference type="PANTHER" id="PTHR42756:SF1">
    <property type="entry name" value="TRANSCRIPTIONAL REPRESSOR OF EMRAB OPERON"/>
    <property type="match status" value="1"/>
</dbReference>
<sequence length="138" mass="16010">MPIPHDLTHVLIELYDKISSWEQTVVKDSGLSPAQMHAVEIVGHHGEMRMKEMAQRMGITTGTLTVMVDRLETLGALHRQPNPKDRRSYVIVLTDKGQQLFNEHHKLHELLTREMTTTFNDEEKNMLQQLLTRLVQQF</sequence>
<name>Q1JWM7_DESA6</name>
<dbReference type="RefSeq" id="WP_006002344.1">
    <property type="nucleotide sequence ID" value="NZ_AAEW02000020.1"/>
</dbReference>
<dbReference type="InterPro" id="IPR036390">
    <property type="entry name" value="WH_DNA-bd_sf"/>
</dbReference>
<dbReference type="Pfam" id="PF01047">
    <property type="entry name" value="MarR"/>
    <property type="match status" value="1"/>
</dbReference>
<organism evidence="5 6">
    <name type="scientific">Desulfuromonas acetoxidans (strain DSM 684 / 11070)</name>
    <dbReference type="NCBI Taxonomy" id="281689"/>
    <lineage>
        <taxon>Bacteria</taxon>
        <taxon>Pseudomonadati</taxon>
        <taxon>Thermodesulfobacteriota</taxon>
        <taxon>Desulfuromonadia</taxon>
        <taxon>Desulfuromonadales</taxon>
        <taxon>Desulfuromonadaceae</taxon>
        <taxon>Desulfuromonas</taxon>
    </lineage>
</organism>
<comment type="caution">
    <text evidence="5">The sequence shown here is derived from an EMBL/GenBank/DDBJ whole genome shotgun (WGS) entry which is preliminary data.</text>
</comment>
<feature type="domain" description="HTH marR-type" evidence="4">
    <location>
        <begin position="4"/>
        <end position="136"/>
    </location>
</feature>
<dbReference type="SMART" id="SM00347">
    <property type="entry name" value="HTH_MARR"/>
    <property type="match status" value="1"/>
</dbReference>
<protein>
    <submittedName>
        <fullName evidence="5">Transcriptional regulator, MarR family</fullName>
    </submittedName>
</protein>
<accession>Q1JWM7</accession>
<dbReference type="GO" id="GO:0003700">
    <property type="term" value="F:DNA-binding transcription factor activity"/>
    <property type="evidence" value="ECO:0007669"/>
    <property type="project" value="InterPro"/>
</dbReference>
<dbReference type="Proteomes" id="UP000005695">
    <property type="component" value="Unassembled WGS sequence"/>
</dbReference>
<evidence type="ECO:0000313" key="5">
    <source>
        <dbReference type="EMBL" id="EAT14652.1"/>
    </source>
</evidence>
<dbReference type="EMBL" id="AAEW02000020">
    <property type="protein sequence ID" value="EAT14652.1"/>
    <property type="molecule type" value="Genomic_DNA"/>
</dbReference>
<dbReference type="GO" id="GO:0003677">
    <property type="term" value="F:DNA binding"/>
    <property type="evidence" value="ECO:0007669"/>
    <property type="project" value="UniProtKB-KW"/>
</dbReference>
<dbReference type="PROSITE" id="PS50995">
    <property type="entry name" value="HTH_MARR_2"/>
    <property type="match status" value="1"/>
</dbReference>
<dbReference type="PRINTS" id="PR00598">
    <property type="entry name" value="HTHMARR"/>
</dbReference>
<keyword evidence="1" id="KW-0805">Transcription regulation</keyword>
<evidence type="ECO:0000256" key="1">
    <source>
        <dbReference type="ARBA" id="ARBA00023015"/>
    </source>
</evidence>
<keyword evidence="6" id="KW-1185">Reference proteome</keyword>
<gene>
    <name evidence="5" type="ORF">Dace_0615</name>
</gene>
<reference evidence="5" key="2">
    <citation type="submission" date="2006-05" db="EMBL/GenBank/DDBJ databases">
        <title>Sequencing of the draft genome and assembly of Desulfuromonas acetoxidans DSM 684.</title>
        <authorList>
            <consortium name="US DOE Joint Genome Institute (JGI-PGF)"/>
            <person name="Copeland A."/>
            <person name="Lucas S."/>
            <person name="Lapidus A."/>
            <person name="Barry K."/>
            <person name="Detter J.C."/>
            <person name="Glavina del Rio T."/>
            <person name="Hammon N."/>
            <person name="Israni S."/>
            <person name="Dalin E."/>
            <person name="Tice H."/>
            <person name="Bruce D."/>
            <person name="Pitluck S."/>
            <person name="Richardson P."/>
        </authorList>
    </citation>
    <scope>NUCLEOTIDE SEQUENCE [LARGE SCALE GENOMIC DNA]</scope>
    <source>
        <strain evidence="5">DSM 684</strain>
    </source>
</reference>
<dbReference type="Gene3D" id="1.10.10.10">
    <property type="entry name" value="Winged helix-like DNA-binding domain superfamily/Winged helix DNA-binding domain"/>
    <property type="match status" value="1"/>
</dbReference>
<reference evidence="5" key="1">
    <citation type="submission" date="2006-05" db="EMBL/GenBank/DDBJ databases">
        <title>Annotation of the draft genome assembly of Desulfuromonas acetoxidans DSM 684.</title>
        <authorList>
            <consortium name="US DOE Joint Genome Institute (JGI-ORNL)"/>
            <person name="Larimer F."/>
            <person name="Land M."/>
            <person name="Hauser L."/>
        </authorList>
    </citation>
    <scope>NUCLEOTIDE SEQUENCE [LARGE SCALE GENOMIC DNA]</scope>
    <source>
        <strain evidence="5">DSM 684</strain>
    </source>
</reference>
<dbReference type="InterPro" id="IPR000835">
    <property type="entry name" value="HTH_MarR-typ"/>
</dbReference>
<proteinExistence type="predicted"/>
<dbReference type="InterPro" id="IPR036388">
    <property type="entry name" value="WH-like_DNA-bd_sf"/>
</dbReference>
<dbReference type="SUPFAM" id="SSF46785">
    <property type="entry name" value="Winged helix' DNA-binding domain"/>
    <property type="match status" value="1"/>
</dbReference>
<dbReference type="PANTHER" id="PTHR42756">
    <property type="entry name" value="TRANSCRIPTIONAL REGULATOR, MARR"/>
    <property type="match status" value="1"/>
</dbReference>
<evidence type="ECO:0000259" key="4">
    <source>
        <dbReference type="PROSITE" id="PS50995"/>
    </source>
</evidence>
<keyword evidence="3" id="KW-0804">Transcription</keyword>
<dbReference type="OrthoDB" id="5521015at2"/>